<evidence type="ECO:0000313" key="2">
    <source>
        <dbReference type="Proteomes" id="UP000236000"/>
    </source>
</evidence>
<sequence>MTKVSKKLPFFLEGELFLLFMEKLFIVLRIYNPLCMLEEKSRKCIMHIIENKSFLFFIP</sequence>
<proteinExistence type="predicted"/>
<accession>A0A2N8HGJ5</accession>
<reference evidence="1 2" key="1">
    <citation type="journal article" date="2017" name="BMC Genomics">
        <title>Genome sequencing of 39 Akkermansia muciniphila isolates reveals its population structure, genomic and functional diverisity, and global distribution in mammalian gut microbiotas.</title>
        <authorList>
            <person name="Guo X."/>
            <person name="Li S."/>
            <person name="Zhang J."/>
            <person name="Wu F."/>
            <person name="Li X."/>
            <person name="Wu D."/>
            <person name="Zhang M."/>
            <person name="Ou Z."/>
            <person name="Jie Z."/>
            <person name="Yan Q."/>
            <person name="Li P."/>
            <person name="Yi J."/>
            <person name="Peng Y."/>
        </authorList>
    </citation>
    <scope>NUCLEOTIDE SEQUENCE [LARGE SCALE GENOMIC DNA]</scope>
    <source>
        <strain evidence="1 2">GP24</strain>
    </source>
</reference>
<dbReference type="EMBL" id="PJKA01000003">
    <property type="protein sequence ID" value="PNC19862.1"/>
    <property type="molecule type" value="Genomic_DNA"/>
</dbReference>
<organism evidence="1 2">
    <name type="scientific">Akkermansia muciniphila</name>
    <dbReference type="NCBI Taxonomy" id="239935"/>
    <lineage>
        <taxon>Bacteria</taxon>
        <taxon>Pseudomonadati</taxon>
        <taxon>Verrucomicrobiota</taxon>
        <taxon>Verrucomicrobiia</taxon>
        <taxon>Verrucomicrobiales</taxon>
        <taxon>Akkermansiaceae</taxon>
        <taxon>Akkermansia</taxon>
    </lineage>
</organism>
<dbReference type="AlphaFoldDB" id="A0A2N8HGJ5"/>
<evidence type="ECO:0000313" key="1">
    <source>
        <dbReference type="EMBL" id="PNC19862.1"/>
    </source>
</evidence>
<dbReference type="Proteomes" id="UP000236000">
    <property type="component" value="Unassembled WGS sequence"/>
</dbReference>
<name>A0A2N8HGJ5_9BACT</name>
<gene>
    <name evidence="1" type="ORF">CXU22_02290</name>
</gene>
<protein>
    <submittedName>
        <fullName evidence="1">Uncharacterized protein</fullName>
    </submittedName>
</protein>
<comment type="caution">
    <text evidence="1">The sequence shown here is derived from an EMBL/GenBank/DDBJ whole genome shotgun (WGS) entry which is preliminary data.</text>
</comment>